<name>F0EYL6_9NEIS</name>
<comment type="caution">
    <text evidence="1">The sequence shown here is derived from an EMBL/GenBank/DDBJ whole genome shotgun (WGS) entry which is preliminary data.</text>
</comment>
<keyword evidence="2" id="KW-1185">Reference proteome</keyword>
<gene>
    <name evidence="1" type="ORF">HMPREF9098_0950</name>
</gene>
<dbReference type="STRING" id="888741.HMPREF9098_0950"/>
<reference evidence="1 2" key="1">
    <citation type="submission" date="2011-01" db="EMBL/GenBank/DDBJ databases">
        <authorList>
            <person name="Muzny D."/>
            <person name="Qin X."/>
            <person name="Deng J."/>
            <person name="Jiang H."/>
            <person name="Liu Y."/>
            <person name="Qu J."/>
            <person name="Song X.-Z."/>
            <person name="Zhang L."/>
            <person name="Thornton R."/>
            <person name="Coyle M."/>
            <person name="Francisco L."/>
            <person name="Jackson L."/>
            <person name="Javaid M."/>
            <person name="Korchina V."/>
            <person name="Kovar C."/>
            <person name="Mata R."/>
            <person name="Mathew T."/>
            <person name="Ngo R."/>
            <person name="Nguyen L."/>
            <person name="Nguyen N."/>
            <person name="Okwuonu G."/>
            <person name="Ongeri F."/>
            <person name="Pham C."/>
            <person name="Simmons D."/>
            <person name="Wilczek-Boney K."/>
            <person name="Hale W."/>
            <person name="Jakkamsetti A."/>
            <person name="Pham P."/>
            <person name="Ruth R."/>
            <person name="San Lucas F."/>
            <person name="Warren J."/>
            <person name="Zhang J."/>
            <person name="Zhao Z."/>
            <person name="Zhou C."/>
            <person name="Zhu D."/>
            <person name="Lee S."/>
            <person name="Bess C."/>
            <person name="Blankenburg K."/>
            <person name="Forbes L."/>
            <person name="Fu Q."/>
            <person name="Gubbala S."/>
            <person name="Hirani K."/>
            <person name="Jayaseelan J.C."/>
            <person name="Lara F."/>
            <person name="Munidasa M."/>
            <person name="Palculict T."/>
            <person name="Patil S."/>
            <person name="Pu L.-L."/>
            <person name="Saada N."/>
            <person name="Tang L."/>
            <person name="Weissenberger G."/>
            <person name="Zhu Y."/>
            <person name="Hemphill L."/>
            <person name="Shang Y."/>
            <person name="Youmans B."/>
            <person name="Ayvaz T."/>
            <person name="Ross M."/>
            <person name="Santibanez J."/>
            <person name="Aqrawi P."/>
            <person name="Gross S."/>
            <person name="Joshi V."/>
            <person name="Fowler G."/>
            <person name="Nazareth L."/>
            <person name="Reid J."/>
            <person name="Worley K."/>
            <person name="Petrosino J."/>
            <person name="Highlander S."/>
            <person name="Gibbs R."/>
        </authorList>
    </citation>
    <scope>NUCLEOTIDE SEQUENCE [LARGE SCALE GENOMIC DNA]</scope>
    <source>
        <strain evidence="1 2">ATCC 33394</strain>
    </source>
</reference>
<organism evidence="1 2">
    <name type="scientific">Kingella denitrificans ATCC 33394</name>
    <dbReference type="NCBI Taxonomy" id="888741"/>
    <lineage>
        <taxon>Bacteria</taxon>
        <taxon>Pseudomonadati</taxon>
        <taxon>Pseudomonadota</taxon>
        <taxon>Betaproteobacteria</taxon>
        <taxon>Neisseriales</taxon>
        <taxon>Neisseriaceae</taxon>
        <taxon>Kingella</taxon>
    </lineage>
</organism>
<protein>
    <submittedName>
        <fullName evidence="1">Uncharacterized protein</fullName>
    </submittedName>
</protein>
<dbReference type="Proteomes" id="UP000004088">
    <property type="component" value="Unassembled WGS sequence"/>
</dbReference>
<sequence length="46" mass="5413">MADIFADKLPENIWKYRNDAACDGFGRVKNRLFSINNETIFRVLCF</sequence>
<dbReference type="HOGENOM" id="CLU_3184711_0_0_4"/>
<evidence type="ECO:0000313" key="2">
    <source>
        <dbReference type="Proteomes" id="UP000004088"/>
    </source>
</evidence>
<proteinExistence type="predicted"/>
<dbReference type="AlphaFoldDB" id="F0EYL6"/>
<evidence type="ECO:0000313" key="1">
    <source>
        <dbReference type="EMBL" id="EGC17624.1"/>
    </source>
</evidence>
<accession>F0EYL6</accession>
<dbReference type="EMBL" id="AEWV01000015">
    <property type="protein sequence ID" value="EGC17624.1"/>
    <property type="molecule type" value="Genomic_DNA"/>
</dbReference>